<organism evidence="1 2">
    <name type="scientific">Melipona bicolor</name>
    <dbReference type="NCBI Taxonomy" id="60889"/>
    <lineage>
        <taxon>Eukaryota</taxon>
        <taxon>Metazoa</taxon>
        <taxon>Ecdysozoa</taxon>
        <taxon>Arthropoda</taxon>
        <taxon>Hexapoda</taxon>
        <taxon>Insecta</taxon>
        <taxon>Pterygota</taxon>
        <taxon>Neoptera</taxon>
        <taxon>Endopterygota</taxon>
        <taxon>Hymenoptera</taxon>
        <taxon>Apocrita</taxon>
        <taxon>Aculeata</taxon>
        <taxon>Apoidea</taxon>
        <taxon>Anthophila</taxon>
        <taxon>Apidae</taxon>
        <taxon>Melipona</taxon>
    </lineage>
</organism>
<accession>A0AA40FUP0</accession>
<name>A0AA40FUP0_9HYME</name>
<dbReference type="AlphaFoldDB" id="A0AA40FUP0"/>
<evidence type="ECO:0000313" key="1">
    <source>
        <dbReference type="EMBL" id="KAK1125666.1"/>
    </source>
</evidence>
<dbReference type="EMBL" id="JAHYIQ010000015">
    <property type="protein sequence ID" value="KAK1125666.1"/>
    <property type="molecule type" value="Genomic_DNA"/>
</dbReference>
<keyword evidence="2" id="KW-1185">Reference proteome</keyword>
<comment type="caution">
    <text evidence="1">The sequence shown here is derived from an EMBL/GenBank/DDBJ whole genome shotgun (WGS) entry which is preliminary data.</text>
</comment>
<sequence length="158" mass="17771">MLIIGLSCWAKNIFRVVRIRKDIQSGLNRPPCCANSSNTSKSRSCLCDLFSLGAYILERNSEKLLHEAILDKNGSNDDDDKIVARLTPRVSSLVAWSGKHSRHSRHPLSVPPTTTSGDVHSTTLLTFLIVVLPGQPLGRKISARRKQTRYRFKKKFEQ</sequence>
<protein>
    <submittedName>
        <fullName evidence="1">Uncharacterized protein</fullName>
    </submittedName>
</protein>
<gene>
    <name evidence="1" type="ORF">K0M31_005218</name>
</gene>
<proteinExistence type="predicted"/>
<dbReference type="Proteomes" id="UP001177670">
    <property type="component" value="Unassembled WGS sequence"/>
</dbReference>
<reference evidence="1" key="1">
    <citation type="submission" date="2021-10" db="EMBL/GenBank/DDBJ databases">
        <title>Melipona bicolor Genome sequencing and assembly.</title>
        <authorList>
            <person name="Araujo N.S."/>
            <person name="Arias M.C."/>
        </authorList>
    </citation>
    <scope>NUCLEOTIDE SEQUENCE</scope>
    <source>
        <strain evidence="1">USP_2M_L1-L4_2017</strain>
        <tissue evidence="1">Whole body</tissue>
    </source>
</reference>
<evidence type="ECO:0000313" key="2">
    <source>
        <dbReference type="Proteomes" id="UP001177670"/>
    </source>
</evidence>